<dbReference type="PANTHER" id="PTHR30349">
    <property type="entry name" value="PHAGE INTEGRASE-RELATED"/>
    <property type="match status" value="1"/>
</dbReference>
<dbReference type="PROSITE" id="PS51900">
    <property type="entry name" value="CB"/>
    <property type="match status" value="1"/>
</dbReference>
<evidence type="ECO:0000256" key="10">
    <source>
        <dbReference type="ARBA" id="ARBA00023306"/>
    </source>
</evidence>
<dbReference type="Pfam" id="PF00589">
    <property type="entry name" value="Phage_integrase"/>
    <property type="match status" value="1"/>
</dbReference>
<feature type="active site" evidence="11">
    <location>
        <position position="273"/>
    </location>
</feature>
<keyword evidence="6 11" id="KW-0159">Chromosome partition</keyword>
<name>A0A0K0XX80_9GAMM</name>
<comment type="similarity">
    <text evidence="2 11">Belongs to the 'phage' integrase family. XerC subfamily.</text>
</comment>
<evidence type="ECO:0000256" key="9">
    <source>
        <dbReference type="ARBA" id="ARBA00023172"/>
    </source>
</evidence>
<evidence type="ECO:0000256" key="5">
    <source>
        <dbReference type="ARBA" id="ARBA00022618"/>
    </source>
</evidence>
<feature type="active site" evidence="11">
    <location>
        <position position="178"/>
    </location>
</feature>
<comment type="subcellular location">
    <subcellularLocation>
        <location evidence="1 11">Cytoplasm</location>
    </subcellularLocation>
</comment>
<dbReference type="NCBIfam" id="NF001399">
    <property type="entry name" value="PRK00283.1"/>
    <property type="match status" value="1"/>
</dbReference>
<evidence type="ECO:0000256" key="8">
    <source>
        <dbReference type="ARBA" id="ARBA00023125"/>
    </source>
</evidence>
<evidence type="ECO:0000256" key="2">
    <source>
        <dbReference type="ARBA" id="ARBA00006657"/>
    </source>
</evidence>
<keyword evidence="13" id="KW-1185">Reference proteome</keyword>
<protein>
    <recommendedName>
        <fullName evidence="3 11">Tyrosine recombinase XerC</fullName>
    </recommendedName>
</protein>
<dbReference type="CDD" id="cd00798">
    <property type="entry name" value="INT_XerDC_C"/>
    <property type="match status" value="1"/>
</dbReference>
<evidence type="ECO:0000256" key="7">
    <source>
        <dbReference type="ARBA" id="ARBA00022908"/>
    </source>
</evidence>
<gene>
    <name evidence="11" type="primary">xerC</name>
    <name evidence="12" type="ORF">WM2015_1938</name>
</gene>
<evidence type="ECO:0000256" key="11">
    <source>
        <dbReference type="HAMAP-Rule" id="MF_01808"/>
    </source>
</evidence>
<dbReference type="InterPro" id="IPR004107">
    <property type="entry name" value="Integrase_SAM-like_N"/>
</dbReference>
<dbReference type="RefSeq" id="WP_211260922.1">
    <property type="nucleotide sequence ID" value="NZ_CP012154.1"/>
</dbReference>
<evidence type="ECO:0000256" key="6">
    <source>
        <dbReference type="ARBA" id="ARBA00022829"/>
    </source>
</evidence>
<dbReference type="InterPro" id="IPR013762">
    <property type="entry name" value="Integrase-like_cat_sf"/>
</dbReference>
<dbReference type="InterPro" id="IPR050090">
    <property type="entry name" value="Tyrosine_recombinase_XerCD"/>
</dbReference>
<dbReference type="InterPro" id="IPR002104">
    <property type="entry name" value="Integrase_catalytic"/>
</dbReference>
<dbReference type="InterPro" id="IPR044068">
    <property type="entry name" value="CB"/>
</dbReference>
<comment type="function">
    <text evidence="11">Site-specific tyrosine recombinase, which acts by catalyzing the cutting and rejoining of the recombining DNA molecules. The XerC-XerD complex is essential to convert dimers of the bacterial chromosome into monomers to permit their segregation at cell division. It also contributes to the segregational stability of plasmids.</text>
</comment>
<dbReference type="AlphaFoldDB" id="A0A0K0XX80"/>
<sequence length="314" mass="35958">MPDATQHSALEQAIEAFLVHAREELGLSPASLDGYGRDLKQFRQWCENGELDRPEAITVNDVRAFAATRHRRGINPRSIQRQLSALRRFFRYLRREGRIKHDPVEGVRAPRVQRRLPRPLDIDQVLALLAIPEEDELAVRDRAMLELFYTSGLRVSELAGLSWDRLDIGEALVRVLGKGRRERLVPVGQHALRALERWRRIQRALPGNESGRIFTSLKGRPLGVRAVQKRVAHWSERQGLDQRVHPHQLRHSFASHILESSGDLRAVQELLGHANLSTTQIYTHLDFQHLARVYDETHPRARRKSGSKDGSDDS</sequence>
<feature type="active site" description="O-(3'-phospho-DNA)-tyrosine intermediate" evidence="11">
    <location>
        <position position="282"/>
    </location>
</feature>
<dbReference type="KEGG" id="wma:WM2015_1938"/>
<evidence type="ECO:0000256" key="4">
    <source>
        <dbReference type="ARBA" id="ARBA00022490"/>
    </source>
</evidence>
<dbReference type="Proteomes" id="UP000066624">
    <property type="component" value="Chromosome"/>
</dbReference>
<keyword evidence="8 11" id="KW-0238">DNA-binding</keyword>
<keyword evidence="4 11" id="KW-0963">Cytoplasm</keyword>
<dbReference type="GO" id="GO:0006313">
    <property type="term" value="P:DNA transposition"/>
    <property type="evidence" value="ECO:0007669"/>
    <property type="project" value="UniProtKB-UniRule"/>
</dbReference>
<comment type="subunit">
    <text evidence="11">Forms a cyclic heterotetrameric complex composed of two molecules of XerC and two molecules of XerD.</text>
</comment>
<dbReference type="GO" id="GO:0003677">
    <property type="term" value="F:DNA binding"/>
    <property type="evidence" value="ECO:0007669"/>
    <property type="project" value="UniProtKB-UniRule"/>
</dbReference>
<keyword evidence="9 11" id="KW-0233">DNA recombination</keyword>
<dbReference type="GO" id="GO:0005737">
    <property type="term" value="C:cytoplasm"/>
    <property type="evidence" value="ECO:0007669"/>
    <property type="project" value="UniProtKB-SubCell"/>
</dbReference>
<dbReference type="GO" id="GO:0007059">
    <property type="term" value="P:chromosome segregation"/>
    <property type="evidence" value="ECO:0007669"/>
    <property type="project" value="UniProtKB-UniRule"/>
</dbReference>
<dbReference type="GO" id="GO:0051301">
    <property type="term" value="P:cell division"/>
    <property type="evidence" value="ECO:0007669"/>
    <property type="project" value="UniProtKB-UniRule"/>
</dbReference>
<dbReference type="InterPro" id="IPR011931">
    <property type="entry name" value="Recomb_XerC"/>
</dbReference>
<keyword evidence="7 11" id="KW-0229">DNA integration</keyword>
<dbReference type="InterPro" id="IPR010998">
    <property type="entry name" value="Integrase_recombinase_N"/>
</dbReference>
<reference evidence="12 13" key="1">
    <citation type="submission" date="2015-07" db="EMBL/GenBank/DDBJ databases">
        <authorList>
            <person name="Noorani M."/>
        </authorList>
    </citation>
    <scope>NUCLEOTIDE SEQUENCE [LARGE SCALE GENOMIC DNA]</scope>
    <source>
        <strain evidence="12 13">KCTC 42284</strain>
    </source>
</reference>
<evidence type="ECO:0000313" key="13">
    <source>
        <dbReference type="Proteomes" id="UP000066624"/>
    </source>
</evidence>
<organism evidence="12 13">
    <name type="scientific">Wenzhouxiangella marina</name>
    <dbReference type="NCBI Taxonomy" id="1579979"/>
    <lineage>
        <taxon>Bacteria</taxon>
        <taxon>Pseudomonadati</taxon>
        <taxon>Pseudomonadota</taxon>
        <taxon>Gammaproteobacteria</taxon>
        <taxon>Chromatiales</taxon>
        <taxon>Wenzhouxiangellaceae</taxon>
        <taxon>Wenzhouxiangella</taxon>
    </lineage>
</organism>
<proteinExistence type="inferred from homology"/>
<dbReference type="InterPro" id="IPR011010">
    <property type="entry name" value="DNA_brk_join_enz"/>
</dbReference>
<dbReference type="PROSITE" id="PS51898">
    <property type="entry name" value="TYR_RECOMBINASE"/>
    <property type="match status" value="1"/>
</dbReference>
<dbReference type="InterPro" id="IPR023009">
    <property type="entry name" value="Tyrosine_recombinase_XerC/XerD"/>
</dbReference>
<evidence type="ECO:0000256" key="1">
    <source>
        <dbReference type="ARBA" id="ARBA00004496"/>
    </source>
</evidence>
<dbReference type="SUPFAM" id="SSF56349">
    <property type="entry name" value="DNA breaking-rejoining enzymes"/>
    <property type="match status" value="1"/>
</dbReference>
<dbReference type="STRING" id="1579979.WM2015_1938"/>
<dbReference type="PANTHER" id="PTHR30349:SF81">
    <property type="entry name" value="TYROSINE RECOMBINASE XERC"/>
    <property type="match status" value="1"/>
</dbReference>
<evidence type="ECO:0000256" key="3">
    <source>
        <dbReference type="ARBA" id="ARBA00015804"/>
    </source>
</evidence>
<dbReference type="HAMAP" id="MF_01808">
    <property type="entry name" value="Recomb_XerC_XerD"/>
    <property type="match status" value="1"/>
</dbReference>
<dbReference type="NCBIfam" id="TIGR02224">
    <property type="entry name" value="recomb_XerC"/>
    <property type="match status" value="1"/>
</dbReference>
<feature type="active site" evidence="11">
    <location>
        <position position="250"/>
    </location>
</feature>
<dbReference type="EMBL" id="CP012154">
    <property type="protein sequence ID" value="AKS42304.1"/>
    <property type="molecule type" value="Genomic_DNA"/>
</dbReference>
<dbReference type="PATRIC" id="fig|1579979.3.peg.1982"/>
<feature type="active site" evidence="11">
    <location>
        <position position="247"/>
    </location>
</feature>
<feature type="active site" evidence="11">
    <location>
        <position position="154"/>
    </location>
</feature>
<dbReference type="GO" id="GO:0009037">
    <property type="term" value="F:tyrosine-based site-specific recombinase activity"/>
    <property type="evidence" value="ECO:0007669"/>
    <property type="project" value="UniProtKB-UniRule"/>
</dbReference>
<accession>A0A0K0XX80</accession>
<keyword evidence="10 11" id="KW-0131">Cell cycle</keyword>
<dbReference type="Pfam" id="PF02899">
    <property type="entry name" value="Phage_int_SAM_1"/>
    <property type="match status" value="1"/>
</dbReference>
<evidence type="ECO:0000313" key="12">
    <source>
        <dbReference type="EMBL" id="AKS42304.1"/>
    </source>
</evidence>
<keyword evidence="5 11" id="KW-0132">Cell division</keyword>
<dbReference type="Gene3D" id="1.10.443.10">
    <property type="entry name" value="Intergrase catalytic core"/>
    <property type="match status" value="1"/>
</dbReference>
<dbReference type="Gene3D" id="1.10.150.130">
    <property type="match status" value="1"/>
</dbReference>